<dbReference type="InterPro" id="IPR002885">
    <property type="entry name" value="PPR_rpt"/>
</dbReference>
<feature type="repeat" description="PPR" evidence="3">
    <location>
        <begin position="208"/>
        <end position="242"/>
    </location>
</feature>
<accession>A0A7J7NPI5</accession>
<dbReference type="Pfam" id="PF01535">
    <property type="entry name" value="PPR"/>
    <property type="match status" value="1"/>
</dbReference>
<evidence type="ECO:0000313" key="5">
    <source>
        <dbReference type="Proteomes" id="UP000541444"/>
    </source>
</evidence>
<keyword evidence="5" id="KW-1185">Reference proteome</keyword>
<dbReference type="OrthoDB" id="429961at2759"/>
<dbReference type="InterPro" id="IPR011990">
    <property type="entry name" value="TPR-like_helical_dom_sf"/>
</dbReference>
<dbReference type="AlphaFoldDB" id="A0A7J7NPI5"/>
<comment type="caution">
    <text evidence="4">The sequence shown here is derived from an EMBL/GenBank/DDBJ whole genome shotgun (WGS) entry which is preliminary data.</text>
</comment>
<dbReference type="EMBL" id="JACGCM010000671">
    <property type="protein sequence ID" value="KAF6168960.1"/>
    <property type="molecule type" value="Genomic_DNA"/>
</dbReference>
<dbReference type="PANTHER" id="PTHR45717">
    <property type="entry name" value="OS12G0527900 PROTEIN"/>
    <property type="match status" value="1"/>
</dbReference>
<protein>
    <recommendedName>
        <fullName evidence="6">Pentatricopeptide repeat-containing protein</fullName>
    </recommendedName>
</protein>
<dbReference type="Pfam" id="PF13041">
    <property type="entry name" value="PPR_2"/>
    <property type="match status" value="1"/>
</dbReference>
<proteinExistence type="inferred from homology"/>
<evidence type="ECO:0000256" key="3">
    <source>
        <dbReference type="PROSITE-ProRule" id="PRU00708"/>
    </source>
</evidence>
<organism evidence="4 5">
    <name type="scientific">Kingdonia uniflora</name>
    <dbReference type="NCBI Taxonomy" id="39325"/>
    <lineage>
        <taxon>Eukaryota</taxon>
        <taxon>Viridiplantae</taxon>
        <taxon>Streptophyta</taxon>
        <taxon>Embryophyta</taxon>
        <taxon>Tracheophyta</taxon>
        <taxon>Spermatophyta</taxon>
        <taxon>Magnoliopsida</taxon>
        <taxon>Ranunculales</taxon>
        <taxon>Circaeasteraceae</taxon>
        <taxon>Kingdonia</taxon>
    </lineage>
</organism>
<evidence type="ECO:0000256" key="2">
    <source>
        <dbReference type="ARBA" id="ARBA00022737"/>
    </source>
</evidence>
<name>A0A7J7NPI5_9MAGN</name>
<keyword evidence="2" id="KW-0677">Repeat</keyword>
<dbReference type="Gene3D" id="1.25.40.10">
    <property type="entry name" value="Tetratricopeptide repeat domain"/>
    <property type="match status" value="3"/>
</dbReference>
<dbReference type="Proteomes" id="UP000541444">
    <property type="component" value="Unassembled WGS sequence"/>
</dbReference>
<reference evidence="4 5" key="1">
    <citation type="journal article" date="2020" name="IScience">
        <title>Genome Sequencing of the Endangered Kingdonia uniflora (Circaeasteraceae, Ranunculales) Reveals Potential Mechanisms of Evolutionary Specialization.</title>
        <authorList>
            <person name="Sun Y."/>
            <person name="Deng T."/>
            <person name="Zhang A."/>
            <person name="Moore M.J."/>
            <person name="Landis J.B."/>
            <person name="Lin N."/>
            <person name="Zhang H."/>
            <person name="Zhang X."/>
            <person name="Huang J."/>
            <person name="Zhang X."/>
            <person name="Sun H."/>
            <person name="Wang H."/>
        </authorList>
    </citation>
    <scope>NUCLEOTIDE SEQUENCE [LARGE SCALE GENOMIC DNA]</scope>
    <source>
        <strain evidence="4">TB1705</strain>
        <tissue evidence="4">Leaf</tissue>
    </source>
</reference>
<evidence type="ECO:0008006" key="6">
    <source>
        <dbReference type="Google" id="ProtNLM"/>
    </source>
</evidence>
<sequence>MDSKLLSIYKRLSSNLKWTSQTPLFETTRSSMSTTTTTTATNKKKKSKPIVVVSSNSIPNETVIPKMTRKLRRSLFSECLPFPFTNQSLIPILDKWDKENKSMMKFDLKGLIHNLRSRSRFTQALEVYEWVDKKGVFKFLPGDHAVQLDLIARVCGLDSAESYFCNLSDEDKTQKIYGTLCNCYRREGLTDKYMSLRQKMKEMGFVSTLLDYKDLMSFYASSNDHEKVHEVFSQMKDSGVSPDSFSYEVCINSYGGRSDVDGMERLLEEIENRTDISMKWRTYSVMANNYIKLGLSAKAVATLKKQEEKLNSKDGVGYNYLMSAYGRLGNKTELMRVWELVKVTFKGYRSRDYATIVGAHVRLGELEEAEKLLKEWASSITKYDFQVANVILTRYIERGLIERAETVLQDLVTTVMFSSPGSWAILASGYEQKDEMENATRCMKNALQQHESNKKWSPDAKLIGIILSWLGQNCEIEEVETFVGYLKAVIPVNRDMYHALIKASIRGEKEVDGILENMKADEIDEDEETKKILSFNETKPDEVCELY</sequence>
<evidence type="ECO:0000256" key="1">
    <source>
        <dbReference type="ARBA" id="ARBA00007626"/>
    </source>
</evidence>
<gene>
    <name evidence="4" type="ORF">GIB67_038457</name>
</gene>
<evidence type="ECO:0000313" key="4">
    <source>
        <dbReference type="EMBL" id="KAF6168960.1"/>
    </source>
</evidence>
<dbReference type="NCBIfam" id="TIGR00756">
    <property type="entry name" value="PPR"/>
    <property type="match status" value="1"/>
</dbReference>
<comment type="similarity">
    <text evidence="1">Belongs to the PPR family. P subfamily.</text>
</comment>
<dbReference type="GO" id="GO:0003729">
    <property type="term" value="F:mRNA binding"/>
    <property type="evidence" value="ECO:0007669"/>
    <property type="project" value="UniProtKB-ARBA"/>
</dbReference>
<dbReference type="PROSITE" id="PS51375">
    <property type="entry name" value="PPR"/>
    <property type="match status" value="1"/>
</dbReference>
<dbReference type="PANTHER" id="PTHR45717:SF7">
    <property type="entry name" value="PENTACOTRIPEPTIDE-REPEAT REGION OF PRORP DOMAIN-CONTAINING PROTEIN"/>
    <property type="match status" value="1"/>
</dbReference>
<dbReference type="GO" id="GO:0005739">
    <property type="term" value="C:mitochondrion"/>
    <property type="evidence" value="ECO:0007669"/>
    <property type="project" value="TreeGrafter"/>
</dbReference>